<organism evidence="1 2">
    <name type="scientific">Lactiplantibacillus daowaiensis</name>
    <dbReference type="NCBI Taxonomy" id="2559918"/>
    <lineage>
        <taxon>Bacteria</taxon>
        <taxon>Bacillati</taxon>
        <taxon>Bacillota</taxon>
        <taxon>Bacilli</taxon>
        <taxon>Lactobacillales</taxon>
        <taxon>Lactobacillaceae</taxon>
        <taxon>Lactiplantibacillus</taxon>
    </lineage>
</organism>
<dbReference type="EMBL" id="JBHSSC010000005">
    <property type="protein sequence ID" value="MFC6180008.1"/>
    <property type="molecule type" value="Genomic_DNA"/>
</dbReference>
<sequence length="214" mass="24804">MSKYEKWLKPDGLVRIRGWARDGLTDKQIAYNMGISRSTLNVWRKQFPDLSDTISKGKEVVDREVENALLKRAMGTKTTDKMYRMVHKDADVLEMERRRFSNQWKLDHPKASLKEVKDAAIAGVPEYKRIQQTENVHELPPDVNAAAFWLKNRRPDVWRNSLRSDTELNDAQKRKLQAEADIAEEKAKSAKSSGSDVAEQFDKMFTRLKEPIDK</sequence>
<dbReference type="Proteomes" id="UP001596282">
    <property type="component" value="Unassembled WGS sequence"/>
</dbReference>
<reference evidence="2" key="1">
    <citation type="journal article" date="2019" name="Int. J. Syst. Evol. Microbiol.">
        <title>The Global Catalogue of Microorganisms (GCM) 10K type strain sequencing project: providing services to taxonomists for standard genome sequencing and annotation.</title>
        <authorList>
            <consortium name="The Broad Institute Genomics Platform"/>
            <consortium name="The Broad Institute Genome Sequencing Center for Infectious Disease"/>
            <person name="Wu L."/>
            <person name="Ma J."/>
        </authorList>
    </citation>
    <scope>NUCLEOTIDE SEQUENCE [LARGE SCALE GENOMIC DNA]</scope>
    <source>
        <strain evidence="2">CCM 8933</strain>
    </source>
</reference>
<evidence type="ECO:0000313" key="1">
    <source>
        <dbReference type="EMBL" id="MFC6180008.1"/>
    </source>
</evidence>
<name>A0ABW1RX27_9LACO</name>
<evidence type="ECO:0000313" key="2">
    <source>
        <dbReference type="Proteomes" id="UP001596282"/>
    </source>
</evidence>
<keyword evidence="2" id="KW-1185">Reference proteome</keyword>
<proteinExistence type="predicted"/>
<dbReference type="RefSeq" id="WP_137628176.1">
    <property type="nucleotide sequence ID" value="NZ_BJDJ01000006.1"/>
</dbReference>
<protein>
    <submittedName>
        <fullName evidence="1">Helix-turn-helix domain-containing protein</fullName>
    </submittedName>
</protein>
<accession>A0ABW1RX27</accession>
<dbReference type="InterPro" id="IPR009057">
    <property type="entry name" value="Homeodomain-like_sf"/>
</dbReference>
<dbReference type="Gene3D" id="1.10.10.60">
    <property type="entry name" value="Homeodomain-like"/>
    <property type="match status" value="1"/>
</dbReference>
<gene>
    <name evidence="1" type="ORF">ACFP5Y_01950</name>
</gene>
<dbReference type="SUPFAM" id="SSF46689">
    <property type="entry name" value="Homeodomain-like"/>
    <property type="match status" value="1"/>
</dbReference>
<comment type="caution">
    <text evidence="1">The sequence shown here is derived from an EMBL/GenBank/DDBJ whole genome shotgun (WGS) entry which is preliminary data.</text>
</comment>